<evidence type="ECO:0008006" key="3">
    <source>
        <dbReference type="Google" id="ProtNLM"/>
    </source>
</evidence>
<accession>A0AAN7W4C7</accession>
<reference evidence="1" key="1">
    <citation type="submission" date="2023-08" db="EMBL/GenBank/DDBJ databases">
        <title>Black Yeasts Isolated from many extreme environments.</title>
        <authorList>
            <person name="Coleine C."/>
            <person name="Stajich J.E."/>
            <person name="Selbmann L."/>
        </authorList>
    </citation>
    <scope>NUCLEOTIDE SEQUENCE</scope>
    <source>
        <strain evidence="1">CCFEE 5810</strain>
    </source>
</reference>
<dbReference type="EMBL" id="JAVRQU010000014">
    <property type="protein sequence ID" value="KAK5695420.1"/>
    <property type="molecule type" value="Genomic_DNA"/>
</dbReference>
<gene>
    <name evidence="1" type="ORF">LTR97_008927</name>
</gene>
<dbReference type="InterPro" id="IPR053178">
    <property type="entry name" value="Osmoadaptation_assoc"/>
</dbReference>
<protein>
    <recommendedName>
        <fullName evidence="3">Transcription factor domain-containing protein</fullName>
    </recommendedName>
</protein>
<dbReference type="AlphaFoldDB" id="A0AAN7W4C7"/>
<proteinExistence type="predicted"/>
<name>A0AAN7W4C7_9PEZI</name>
<evidence type="ECO:0000313" key="2">
    <source>
        <dbReference type="Proteomes" id="UP001310594"/>
    </source>
</evidence>
<sequence>MYGIALQQTNRALQNPTRALTDGTLAACRLLSMYEMFRGLDGSPPVSTQSDDWHRHAASCAYGRADRRPIVAAVKKRKRPGLSDGKWRDVPWKHCPRDLRDELMDVYADLAEQLEEQDEFAQRAFMEPRSDESALLPRHGSEIFQRCMATIAKLSSWEKHALRRCAEVSKESASVSPHLEDVCNAHGVGFFHLVMQYWAACIICYCRARVLLDGVKAGTSCDAQIPDPQSLASAIARHGSRYFESDTGLNGSRLATVPMGVACQFFITTGQQDSPEMEELGRIFRECKLAFMTCAWLRSAEAADPVPL</sequence>
<dbReference type="Proteomes" id="UP001310594">
    <property type="component" value="Unassembled WGS sequence"/>
</dbReference>
<dbReference type="PANTHER" id="PTHR38111:SF11">
    <property type="entry name" value="TRANSCRIPTION FACTOR DOMAIN-CONTAINING PROTEIN-RELATED"/>
    <property type="match status" value="1"/>
</dbReference>
<organism evidence="1 2">
    <name type="scientific">Elasticomyces elasticus</name>
    <dbReference type="NCBI Taxonomy" id="574655"/>
    <lineage>
        <taxon>Eukaryota</taxon>
        <taxon>Fungi</taxon>
        <taxon>Dikarya</taxon>
        <taxon>Ascomycota</taxon>
        <taxon>Pezizomycotina</taxon>
        <taxon>Dothideomycetes</taxon>
        <taxon>Dothideomycetidae</taxon>
        <taxon>Mycosphaerellales</taxon>
        <taxon>Teratosphaeriaceae</taxon>
        <taxon>Elasticomyces</taxon>
    </lineage>
</organism>
<evidence type="ECO:0000313" key="1">
    <source>
        <dbReference type="EMBL" id="KAK5695420.1"/>
    </source>
</evidence>
<dbReference type="PANTHER" id="PTHR38111">
    <property type="entry name" value="ZN(2)-C6 FUNGAL-TYPE DOMAIN-CONTAINING PROTEIN-RELATED"/>
    <property type="match status" value="1"/>
</dbReference>
<comment type="caution">
    <text evidence="1">The sequence shown here is derived from an EMBL/GenBank/DDBJ whole genome shotgun (WGS) entry which is preliminary data.</text>
</comment>